<dbReference type="Pfam" id="PF20066">
    <property type="entry name" value="Glyoxalase_8"/>
    <property type="match status" value="1"/>
</dbReference>
<feature type="domain" description="Glyoxalase-related protein" evidence="1">
    <location>
        <begin position="3"/>
        <end position="142"/>
    </location>
</feature>
<accession>A0A2A4Z6F4</accession>
<dbReference type="AlphaFoldDB" id="A0A2A4Z6F4"/>
<reference evidence="2" key="2">
    <citation type="journal article" date="2018" name="ISME J.">
        <title>A dynamic microbial community with high functional redundancy inhabits the cold, oxic subseafloor aquifer.</title>
        <authorList>
            <person name="Tully B.J."/>
            <person name="Wheat C.G."/>
            <person name="Glazer B.T."/>
            <person name="Huber J.A."/>
        </authorList>
    </citation>
    <scope>NUCLEOTIDE SEQUENCE</scope>
    <source>
        <strain evidence="2">NORP83</strain>
    </source>
</reference>
<name>A0A2A4Z6F4_9PROT</name>
<protein>
    <recommendedName>
        <fullName evidence="1">Glyoxalase-related protein domain-containing protein</fullName>
    </recommendedName>
</protein>
<evidence type="ECO:0000259" key="1">
    <source>
        <dbReference type="Pfam" id="PF20066"/>
    </source>
</evidence>
<evidence type="ECO:0000313" key="2">
    <source>
        <dbReference type="EMBL" id="PCJ02481.1"/>
    </source>
</evidence>
<sequence length="144" mass="16079">MMSNRLSLATLKKQAKILRQNMAAINQPISHSQSLEILAKQKGFKDWNILHAHVGNQPLPSFEVGQRVSGTYLGQNFTGQLLNVSSIVNTKRYGITVKFDEAVDVITFKGMSNWRTQVKLIVDEEGITKEQTSNGQPHMVITPT</sequence>
<dbReference type="EMBL" id="NVUS01000004">
    <property type="protein sequence ID" value="PCJ02481.1"/>
    <property type="molecule type" value="Genomic_DNA"/>
</dbReference>
<reference key="1">
    <citation type="submission" date="2017-08" db="EMBL/GenBank/DDBJ databases">
        <title>A dynamic microbial community with high functional redundancy inhabits the cold, oxic subseafloor aquifer.</title>
        <authorList>
            <person name="Tully B.J."/>
            <person name="Wheat C.G."/>
            <person name="Glazer B.T."/>
            <person name="Huber J.A."/>
        </authorList>
    </citation>
    <scope>NUCLEOTIDE SEQUENCE [LARGE SCALE GENOMIC DNA]</scope>
</reference>
<proteinExistence type="predicted"/>
<comment type="caution">
    <text evidence="2">The sequence shown here is derived from an EMBL/GenBank/DDBJ whole genome shotgun (WGS) entry which is preliminary data.</text>
</comment>
<gene>
    <name evidence="2" type="ORF">COB13_04610</name>
</gene>
<dbReference type="InterPro" id="IPR045517">
    <property type="entry name" value="Glyoxalase_8"/>
</dbReference>
<organism evidence="2">
    <name type="scientific">OCS116 cluster bacterium</name>
    <dbReference type="NCBI Taxonomy" id="2030921"/>
    <lineage>
        <taxon>Bacteria</taxon>
        <taxon>Pseudomonadati</taxon>
        <taxon>Pseudomonadota</taxon>
        <taxon>Alphaproteobacteria</taxon>
        <taxon>OCS116 cluster</taxon>
    </lineage>
</organism>